<dbReference type="Gene3D" id="2.102.10.10">
    <property type="entry name" value="Rieske [2Fe-2S] iron-sulphur domain"/>
    <property type="match status" value="1"/>
</dbReference>
<feature type="region of interest" description="Disordered" evidence="21">
    <location>
        <begin position="337"/>
        <end position="363"/>
    </location>
</feature>
<dbReference type="RefSeq" id="WP_311614203.1">
    <property type="nucleotide sequence ID" value="NZ_JAVRFI010000022.1"/>
</dbReference>
<feature type="domain" description="Rieske" evidence="22">
    <location>
        <begin position="27"/>
        <end position="128"/>
    </location>
</feature>
<evidence type="ECO:0000256" key="11">
    <source>
        <dbReference type="ARBA" id="ARBA00023014"/>
    </source>
</evidence>
<name>A0ABU2SVG0_9ACTN</name>
<sequence>MRVRQERVQAQPADVAHPPALPHPDGWFCVGVSAEWTPGKVLAKPFMDGDIVIYRTRKGHLRAVEPYCPHLGAHLGVGGTVEGEVLVCPFHKFGFAPDGSCTRTPYGKPPRIRLEHLAVRETVGIVWVWHHHAGAAPTWELPDDLPCSARPVAWAIDVAGHPQQGAENAIDYQHIPALHGVGVEVLSAPRADGPFYTVEYRFKRPMPPLGTVNQDGRIKYYGLGGFHVQLILAGGRIVADTWFLATPIGPWRMRYWVMTSTRLSLPRILRGRARRGTVAVLSSFLNHVMNHFAVRDVRRDMTIYQHQKHITPPKLNDEDGAIGPFRIWARQFLPDKSVTGDHESRNGTSRAPGRPQGASRPVL</sequence>
<keyword evidence="10" id="KW-0408">Iron</keyword>
<dbReference type="EC" id="1.14.19.21" evidence="16"/>
<keyword evidence="12" id="KW-0472">Membrane</keyword>
<evidence type="ECO:0000313" key="24">
    <source>
        <dbReference type="Proteomes" id="UP001180531"/>
    </source>
</evidence>
<evidence type="ECO:0000256" key="18">
    <source>
        <dbReference type="ARBA" id="ARBA00046982"/>
    </source>
</evidence>
<dbReference type="InterPro" id="IPR036922">
    <property type="entry name" value="Rieske_2Fe-2S_sf"/>
</dbReference>
<evidence type="ECO:0000256" key="21">
    <source>
        <dbReference type="SAM" id="MobiDB-lite"/>
    </source>
</evidence>
<comment type="catalytic activity">
    <reaction evidence="20">
        <text>cholesterol + NADPH + O2 + H(+) = 7-dehydrocholesterol + NADP(+) + 2 H2O</text>
        <dbReference type="Rhea" id="RHEA:45024"/>
        <dbReference type="ChEBI" id="CHEBI:15377"/>
        <dbReference type="ChEBI" id="CHEBI:15378"/>
        <dbReference type="ChEBI" id="CHEBI:15379"/>
        <dbReference type="ChEBI" id="CHEBI:16113"/>
        <dbReference type="ChEBI" id="CHEBI:17759"/>
        <dbReference type="ChEBI" id="CHEBI:57783"/>
        <dbReference type="ChEBI" id="CHEBI:58349"/>
        <dbReference type="EC" id="1.14.19.21"/>
    </reaction>
    <physiologicalReaction direction="left-to-right" evidence="20">
        <dbReference type="Rhea" id="RHEA:45025"/>
    </physiologicalReaction>
</comment>
<evidence type="ECO:0000256" key="17">
    <source>
        <dbReference type="ARBA" id="ARBA00030944"/>
    </source>
</evidence>
<comment type="caution">
    <text evidence="23">The sequence shown here is derived from an EMBL/GenBank/DDBJ whole genome shotgun (WGS) entry which is preliminary data.</text>
</comment>
<dbReference type="PANTHER" id="PTHR21266">
    <property type="entry name" value="IRON-SULFUR DOMAIN CONTAINING PROTEIN"/>
    <property type="match status" value="1"/>
</dbReference>
<evidence type="ECO:0000256" key="3">
    <source>
        <dbReference type="ARBA" id="ARBA00004972"/>
    </source>
</evidence>
<dbReference type="SUPFAM" id="SSF55961">
    <property type="entry name" value="Bet v1-like"/>
    <property type="match status" value="1"/>
</dbReference>
<evidence type="ECO:0000256" key="14">
    <source>
        <dbReference type="ARBA" id="ARBA00025712"/>
    </source>
</evidence>
<evidence type="ECO:0000256" key="12">
    <source>
        <dbReference type="ARBA" id="ARBA00023136"/>
    </source>
</evidence>
<dbReference type="Gene3D" id="3.90.380.10">
    <property type="entry name" value="Naphthalene 1,2-dioxygenase Alpha Subunit, Chain A, domain 1"/>
    <property type="match status" value="1"/>
</dbReference>
<evidence type="ECO:0000256" key="8">
    <source>
        <dbReference type="ARBA" id="ARBA00022989"/>
    </source>
</evidence>
<comment type="subcellular location">
    <subcellularLocation>
        <location evidence="2">Membrane</location>
    </subcellularLocation>
</comment>
<comment type="subunit">
    <text evidence="18">Homotrimer. The two-component system 3-ketosteroid-9-alpha-monooxygenase is composed of an oxygenase component KshA and a reductase component KshB.</text>
</comment>
<keyword evidence="11" id="KW-0411">Iron-sulfur</keyword>
<dbReference type="SUPFAM" id="SSF50022">
    <property type="entry name" value="ISP domain"/>
    <property type="match status" value="1"/>
</dbReference>
<comment type="pathway">
    <text evidence="3">Hormone biosynthesis.</text>
</comment>
<evidence type="ECO:0000256" key="4">
    <source>
        <dbReference type="ARBA" id="ARBA00022692"/>
    </source>
</evidence>
<keyword evidence="13" id="KW-0753">Steroid metabolism</keyword>
<evidence type="ECO:0000256" key="10">
    <source>
        <dbReference type="ARBA" id="ARBA00023004"/>
    </source>
</evidence>
<reference evidence="23" key="1">
    <citation type="submission" date="2024-05" db="EMBL/GenBank/DDBJ databases">
        <title>30 novel species of actinomycetes from the DSMZ collection.</title>
        <authorList>
            <person name="Nouioui I."/>
        </authorList>
    </citation>
    <scope>NUCLEOTIDE SEQUENCE</scope>
    <source>
        <strain evidence="23">DSM 40473</strain>
    </source>
</reference>
<dbReference type="InterPro" id="IPR017941">
    <property type="entry name" value="Rieske_2Fe-2S"/>
</dbReference>
<evidence type="ECO:0000256" key="20">
    <source>
        <dbReference type="ARBA" id="ARBA00049548"/>
    </source>
</evidence>
<dbReference type="PROSITE" id="PS51296">
    <property type="entry name" value="RIESKE"/>
    <property type="match status" value="1"/>
</dbReference>
<evidence type="ECO:0000256" key="6">
    <source>
        <dbReference type="ARBA" id="ARBA00022723"/>
    </source>
</evidence>
<keyword evidence="9" id="KW-0560">Oxidoreductase</keyword>
<evidence type="ECO:0000256" key="19">
    <source>
        <dbReference type="ARBA" id="ARBA00047853"/>
    </source>
</evidence>
<keyword evidence="8" id="KW-1133">Transmembrane helix</keyword>
<evidence type="ECO:0000259" key="22">
    <source>
        <dbReference type="PROSITE" id="PS51296"/>
    </source>
</evidence>
<proteinExistence type="inferred from homology"/>
<gene>
    <name evidence="23" type="ORF">RM609_27115</name>
</gene>
<keyword evidence="5" id="KW-0001">2Fe-2S</keyword>
<keyword evidence="13" id="KW-0443">Lipid metabolism</keyword>
<dbReference type="PANTHER" id="PTHR21266:SF32">
    <property type="entry name" value="CHOLESTEROL 7-DESATURASE NVD"/>
    <property type="match status" value="1"/>
</dbReference>
<evidence type="ECO:0000256" key="1">
    <source>
        <dbReference type="ARBA" id="ARBA00001962"/>
    </source>
</evidence>
<dbReference type="InterPro" id="IPR050584">
    <property type="entry name" value="Cholesterol_7-desaturase"/>
</dbReference>
<comment type="catalytic activity">
    <reaction evidence="19">
        <text>cholesterol + NADH + O2 + H(+) = 7-dehydrocholesterol + NAD(+) + 2 H2O</text>
        <dbReference type="Rhea" id="RHEA:51644"/>
        <dbReference type="ChEBI" id="CHEBI:15377"/>
        <dbReference type="ChEBI" id="CHEBI:15378"/>
        <dbReference type="ChEBI" id="CHEBI:15379"/>
        <dbReference type="ChEBI" id="CHEBI:16113"/>
        <dbReference type="ChEBI" id="CHEBI:17759"/>
        <dbReference type="ChEBI" id="CHEBI:57540"/>
        <dbReference type="ChEBI" id="CHEBI:57945"/>
        <dbReference type="EC" id="1.14.19.21"/>
    </reaction>
    <physiologicalReaction direction="left-to-right" evidence="19">
        <dbReference type="Rhea" id="RHEA:51645"/>
    </physiologicalReaction>
</comment>
<evidence type="ECO:0000256" key="13">
    <source>
        <dbReference type="ARBA" id="ARBA00023221"/>
    </source>
</evidence>
<comment type="cofactor">
    <cofactor evidence="1">
        <name>Fe cation</name>
        <dbReference type="ChEBI" id="CHEBI:24875"/>
    </cofactor>
</comment>
<dbReference type="Pfam" id="PF00355">
    <property type="entry name" value="Rieske"/>
    <property type="match status" value="1"/>
</dbReference>
<accession>A0ABU2SVG0</accession>
<evidence type="ECO:0000256" key="9">
    <source>
        <dbReference type="ARBA" id="ARBA00023002"/>
    </source>
</evidence>
<protein>
    <recommendedName>
        <fullName evidence="16">cholesterol 7-desaturase</fullName>
        <ecNumber evidence="16">1.14.19.21</ecNumber>
    </recommendedName>
    <alternativeName>
        <fullName evidence="17">Rieske-type oxygenase</fullName>
    </alternativeName>
</protein>
<dbReference type="Pfam" id="PF19298">
    <property type="entry name" value="KshA_C"/>
    <property type="match status" value="1"/>
</dbReference>
<comment type="similarity">
    <text evidence="15">Belongs to the cholesterol 7-desaturase family.</text>
</comment>
<evidence type="ECO:0000256" key="7">
    <source>
        <dbReference type="ARBA" id="ARBA00022963"/>
    </source>
</evidence>
<dbReference type="Proteomes" id="UP001180531">
    <property type="component" value="Unassembled WGS sequence"/>
</dbReference>
<evidence type="ECO:0000256" key="2">
    <source>
        <dbReference type="ARBA" id="ARBA00004370"/>
    </source>
</evidence>
<keyword evidence="24" id="KW-1185">Reference proteome</keyword>
<keyword evidence="4" id="KW-0812">Transmembrane</keyword>
<keyword evidence="7" id="KW-0442">Lipid degradation</keyword>
<evidence type="ECO:0000313" key="23">
    <source>
        <dbReference type="EMBL" id="MDT0452733.1"/>
    </source>
</evidence>
<evidence type="ECO:0000256" key="5">
    <source>
        <dbReference type="ARBA" id="ARBA00022714"/>
    </source>
</evidence>
<keyword evidence="6" id="KW-0479">Metal-binding</keyword>
<evidence type="ECO:0000256" key="16">
    <source>
        <dbReference type="ARBA" id="ARBA00026095"/>
    </source>
</evidence>
<dbReference type="EMBL" id="JAVRFI010000022">
    <property type="protein sequence ID" value="MDT0452733.1"/>
    <property type="molecule type" value="Genomic_DNA"/>
</dbReference>
<organism evidence="23 24">
    <name type="scientific">Streptomyces hesseae</name>
    <dbReference type="NCBI Taxonomy" id="3075519"/>
    <lineage>
        <taxon>Bacteria</taxon>
        <taxon>Bacillati</taxon>
        <taxon>Actinomycetota</taxon>
        <taxon>Actinomycetes</taxon>
        <taxon>Kitasatosporales</taxon>
        <taxon>Streptomycetaceae</taxon>
        <taxon>Streptomyces</taxon>
    </lineage>
</organism>
<evidence type="ECO:0000256" key="15">
    <source>
        <dbReference type="ARBA" id="ARBA00025729"/>
    </source>
</evidence>
<comment type="pathway">
    <text evidence="14">Steroid hormone biosynthesis; dafachronic acid biosynthesis.</text>
</comment>
<dbReference type="InterPro" id="IPR045605">
    <property type="entry name" value="KshA-like_C"/>
</dbReference>